<dbReference type="SUPFAM" id="SSF53383">
    <property type="entry name" value="PLP-dependent transferases"/>
    <property type="match status" value="1"/>
</dbReference>
<dbReference type="PANTHER" id="PTHR21152">
    <property type="entry name" value="AMINOTRANSFERASE CLASS V"/>
    <property type="match status" value="1"/>
</dbReference>
<evidence type="ECO:0000256" key="1">
    <source>
        <dbReference type="ARBA" id="ARBA00001933"/>
    </source>
</evidence>
<evidence type="ECO:0000256" key="4">
    <source>
        <dbReference type="ARBA" id="ARBA00022679"/>
    </source>
</evidence>
<keyword evidence="3 9" id="KW-0032">Aminotransferase</keyword>
<dbReference type="GO" id="GO:0008483">
    <property type="term" value="F:transaminase activity"/>
    <property type="evidence" value="ECO:0007669"/>
    <property type="project" value="UniProtKB-KW"/>
</dbReference>
<dbReference type="RefSeq" id="WP_165055706.1">
    <property type="nucleotide sequence ID" value="NZ_AP027142.1"/>
</dbReference>
<evidence type="ECO:0000256" key="7">
    <source>
        <dbReference type="RuleBase" id="RU004504"/>
    </source>
</evidence>
<evidence type="ECO:0000259" key="8">
    <source>
        <dbReference type="Pfam" id="PF00266"/>
    </source>
</evidence>
<dbReference type="InterPro" id="IPR015422">
    <property type="entry name" value="PyrdxlP-dep_Trfase_small"/>
</dbReference>
<evidence type="ECO:0000256" key="2">
    <source>
        <dbReference type="ARBA" id="ARBA00009236"/>
    </source>
</evidence>
<dbReference type="Proteomes" id="UP001317629">
    <property type="component" value="Chromosome"/>
</dbReference>
<dbReference type="Gene3D" id="3.90.1150.10">
    <property type="entry name" value="Aspartate Aminotransferase, domain 1"/>
    <property type="match status" value="1"/>
</dbReference>
<organism evidence="9 10">
    <name type="scientific">Methylocystis iwaonis</name>
    <dbReference type="NCBI Taxonomy" id="2885079"/>
    <lineage>
        <taxon>Bacteria</taxon>
        <taxon>Pseudomonadati</taxon>
        <taxon>Pseudomonadota</taxon>
        <taxon>Alphaproteobacteria</taxon>
        <taxon>Hyphomicrobiales</taxon>
        <taxon>Methylocystaceae</taxon>
        <taxon>Methylocystis</taxon>
    </lineage>
</organism>
<dbReference type="Pfam" id="PF00266">
    <property type="entry name" value="Aminotran_5"/>
    <property type="match status" value="1"/>
</dbReference>
<evidence type="ECO:0000256" key="3">
    <source>
        <dbReference type="ARBA" id="ARBA00022576"/>
    </source>
</evidence>
<dbReference type="InterPro" id="IPR015421">
    <property type="entry name" value="PyrdxlP-dep_Trfase_major"/>
</dbReference>
<evidence type="ECO:0000256" key="5">
    <source>
        <dbReference type="ARBA" id="ARBA00022898"/>
    </source>
</evidence>
<dbReference type="PANTHER" id="PTHR21152:SF24">
    <property type="entry name" value="ALANINE--GLYOXYLATE AMINOTRANSFERASE 1"/>
    <property type="match status" value="1"/>
</dbReference>
<comment type="cofactor">
    <cofactor evidence="1 7">
        <name>pyridoxal 5'-phosphate</name>
        <dbReference type="ChEBI" id="CHEBI:597326"/>
    </cofactor>
</comment>
<evidence type="ECO:0000256" key="6">
    <source>
        <dbReference type="RuleBase" id="RU004075"/>
    </source>
</evidence>
<dbReference type="InterPro" id="IPR024169">
    <property type="entry name" value="SP_NH2Trfase/AEP_transaminase"/>
</dbReference>
<keyword evidence="10" id="KW-1185">Reference proteome</keyword>
<dbReference type="CDD" id="cd06451">
    <property type="entry name" value="AGAT_like"/>
    <property type="match status" value="1"/>
</dbReference>
<evidence type="ECO:0000313" key="9">
    <source>
        <dbReference type="EMBL" id="BDV33182.1"/>
    </source>
</evidence>
<keyword evidence="5" id="KW-0663">Pyridoxal phosphate</keyword>
<proteinExistence type="inferred from homology"/>
<protein>
    <submittedName>
        <fullName evidence="9">Serine--glyoxylate aminotransferase</fullName>
    </submittedName>
</protein>
<keyword evidence="4" id="KW-0808">Transferase</keyword>
<evidence type="ECO:0000313" key="10">
    <source>
        <dbReference type="Proteomes" id="UP001317629"/>
    </source>
</evidence>
<dbReference type="PIRSF" id="PIRSF000524">
    <property type="entry name" value="SPT"/>
    <property type="match status" value="1"/>
</dbReference>
<dbReference type="EMBL" id="AP027142">
    <property type="protein sequence ID" value="BDV33182.1"/>
    <property type="molecule type" value="Genomic_DNA"/>
</dbReference>
<feature type="domain" description="Aminotransferase class V" evidence="8">
    <location>
        <begin position="52"/>
        <end position="337"/>
    </location>
</feature>
<sequence>MAQNSRVPGRNFLFVPGPTNLPDRIVRAMAVASEDHRSPTFPDLVKPLFPGLKKVFNTDKGVPFIFPASGTGGWEAAITNTLSPGDKVLAQRFGQFSHLWIDLCQRLGLEVIKQERPWGTGNDPESIEEALKADKNHEIKAVLATHNETATGVTSDIAAVRKAIDNAKHPALLFVDGVSSVGSLEFKMDEWGVDVIVSGSQKGFMLPAGLALMAASPKAIEAGKNAKMRRAYFEFQDMIAQNANGYFPYTPSVPLLYGLKEALAILFEEGLDQVYKRHHHLASGVRAAVAAWGLKTCAQDPKWDSDTVTAILVPEGYNAAKVIETAYKRYNLALGAGLSEVAGKVFRIGHLGDLNELMLLGAIAGAEMAMLDNGIKIEAGSGVAAAQAVYRANPLLKV</sequence>
<dbReference type="PROSITE" id="PS00595">
    <property type="entry name" value="AA_TRANSFER_CLASS_5"/>
    <property type="match status" value="1"/>
</dbReference>
<comment type="similarity">
    <text evidence="2 6">Belongs to the class-V pyridoxal-phosphate-dependent aminotransferase family.</text>
</comment>
<name>A0ABM8E5C8_9HYPH</name>
<reference evidence="9 10" key="1">
    <citation type="journal article" date="2023" name="Int. J. Syst. Evol. Microbiol.">
        <title>Methylocystis iwaonis sp. nov., a type II methane-oxidizing bacterium from surface soil of a rice paddy field in Japan, and emended description of the genus Methylocystis (ex Whittenbury et al. 1970) Bowman et al. 1993.</title>
        <authorList>
            <person name="Kaise H."/>
            <person name="Sawadogo J.B."/>
            <person name="Alam M.S."/>
            <person name="Ueno C."/>
            <person name="Dianou D."/>
            <person name="Shinjo R."/>
            <person name="Asakawa S."/>
        </authorList>
    </citation>
    <scope>NUCLEOTIDE SEQUENCE [LARGE SCALE GENOMIC DNA]</scope>
    <source>
        <strain evidence="9 10">SS37A-Re</strain>
    </source>
</reference>
<dbReference type="InterPro" id="IPR020578">
    <property type="entry name" value="Aminotrans_V_PyrdxlP_BS"/>
</dbReference>
<dbReference type="InterPro" id="IPR000192">
    <property type="entry name" value="Aminotrans_V_dom"/>
</dbReference>
<dbReference type="InterPro" id="IPR015424">
    <property type="entry name" value="PyrdxlP-dep_Trfase"/>
</dbReference>
<accession>A0ABM8E5C8</accession>
<gene>
    <name evidence="9" type="ORF">SS37A_07110</name>
</gene>
<dbReference type="Gene3D" id="3.40.640.10">
    <property type="entry name" value="Type I PLP-dependent aspartate aminotransferase-like (Major domain)"/>
    <property type="match status" value="1"/>
</dbReference>